<dbReference type="FunFam" id="3.40.50.2000:FF:000054">
    <property type="entry name" value="Glycosyltransferase"/>
    <property type="match status" value="1"/>
</dbReference>
<dbReference type="Pfam" id="PF00201">
    <property type="entry name" value="UDPGT"/>
    <property type="match status" value="1"/>
</dbReference>
<protein>
    <recommendedName>
        <fullName evidence="5">Glycosyltransferase</fullName>
        <ecNumber evidence="5">2.4.1.-</ecNumber>
    </recommendedName>
</protein>
<comment type="caution">
    <text evidence="6">The sequence shown here is derived from an EMBL/GenBank/DDBJ whole genome shotgun (WGS) entry which is preliminary data.</text>
</comment>
<evidence type="ECO:0000256" key="3">
    <source>
        <dbReference type="ARBA" id="ARBA00022679"/>
    </source>
</evidence>
<dbReference type="PANTHER" id="PTHR48045">
    <property type="entry name" value="UDP-GLYCOSYLTRANSFERASE 72B1"/>
    <property type="match status" value="1"/>
</dbReference>
<dbReference type="PANTHER" id="PTHR48045:SF11">
    <property type="entry name" value="UDP-GLYCOSYLTRANSFERASE 72B1"/>
    <property type="match status" value="1"/>
</dbReference>
<organism evidence="6 7">
    <name type="scientific">Nepenthes gracilis</name>
    <name type="common">Slender pitcher plant</name>
    <dbReference type="NCBI Taxonomy" id="150966"/>
    <lineage>
        <taxon>Eukaryota</taxon>
        <taxon>Viridiplantae</taxon>
        <taxon>Streptophyta</taxon>
        <taxon>Embryophyta</taxon>
        <taxon>Tracheophyta</taxon>
        <taxon>Spermatophyta</taxon>
        <taxon>Magnoliopsida</taxon>
        <taxon>eudicotyledons</taxon>
        <taxon>Gunneridae</taxon>
        <taxon>Pentapetalae</taxon>
        <taxon>Caryophyllales</taxon>
        <taxon>Nepenthaceae</taxon>
        <taxon>Nepenthes</taxon>
    </lineage>
</organism>
<gene>
    <name evidence="6" type="ORF">Nepgr_002274</name>
</gene>
<evidence type="ECO:0000313" key="7">
    <source>
        <dbReference type="Proteomes" id="UP001279734"/>
    </source>
</evidence>
<proteinExistence type="inferred from homology"/>
<keyword evidence="7" id="KW-1185">Reference proteome</keyword>
<name>A0AAD3P3L9_NEPGR</name>
<dbReference type="AlphaFoldDB" id="A0AAD3P3L9"/>
<evidence type="ECO:0000256" key="4">
    <source>
        <dbReference type="RuleBase" id="RU003718"/>
    </source>
</evidence>
<dbReference type="SUPFAM" id="SSF53756">
    <property type="entry name" value="UDP-Glycosyltransferase/glycogen phosphorylase"/>
    <property type="match status" value="1"/>
</dbReference>
<dbReference type="CDD" id="cd03784">
    <property type="entry name" value="GT1_Gtf-like"/>
    <property type="match status" value="1"/>
</dbReference>
<dbReference type="FunFam" id="3.40.50.2000:FF:000051">
    <property type="entry name" value="Glycosyltransferase"/>
    <property type="match status" value="1"/>
</dbReference>
<reference evidence="6" key="1">
    <citation type="submission" date="2023-05" db="EMBL/GenBank/DDBJ databases">
        <title>Nepenthes gracilis genome sequencing.</title>
        <authorList>
            <person name="Fukushima K."/>
        </authorList>
    </citation>
    <scope>NUCLEOTIDE SEQUENCE</scope>
    <source>
        <strain evidence="6">SING2019-196</strain>
    </source>
</reference>
<evidence type="ECO:0000256" key="2">
    <source>
        <dbReference type="ARBA" id="ARBA00022676"/>
    </source>
</evidence>
<sequence length="509" mass="55984">MPRTPHTSRIGSRPGNTKHLYKVLPLHLHTFSQPPRKILFPLDPAMEETPHVAILPTPGMGHLLPLVAFAKRIVQCGFSGTFVIPTDGPPTKAQKEALAALPDAIGSVFLPPVRLNDLPEDAKIETIISLTVARSLPSLRRVLEDLKATKRLAALVVDLFGTDAFDVAWQLGVKPYIFFPSTAMLLSLFLYLPKLHETVSCEFRELPQPVEIPGCIPLHGSELLHPLQDRRDDAYKWVLHHSKRYRFAEGIIANTFPELEGGATRALQEPEPGKPPVYFVGPLVRSASGDAGAGGDCLRWLDDQPHGSVLFVSFGSAGTLSYEQLRELALGLEMSEQRFLWVVRSPNDRIANGTYFTAESQRDPFGFMPEGFLDKTKGRGLVVPSWAPQIQVLGHRSTGGFLSHCGWNSTLESVVHGVPLITWPLFAEQEMNTAMLTRELKVGLRPTAEDGGLVGRAEIARVVRALMEGEEGKEARRRMKDLKDAAAKVLSDDGSSTIALSQVALQWKS</sequence>
<keyword evidence="2 4" id="KW-0328">Glycosyltransferase</keyword>
<dbReference type="Gene3D" id="3.40.50.2000">
    <property type="entry name" value="Glycogen Phosphorylase B"/>
    <property type="match status" value="2"/>
</dbReference>
<evidence type="ECO:0000256" key="5">
    <source>
        <dbReference type="RuleBase" id="RU362057"/>
    </source>
</evidence>
<evidence type="ECO:0000256" key="1">
    <source>
        <dbReference type="ARBA" id="ARBA00009995"/>
    </source>
</evidence>
<dbReference type="Proteomes" id="UP001279734">
    <property type="component" value="Unassembled WGS sequence"/>
</dbReference>
<dbReference type="EMBL" id="BSYO01000002">
    <property type="protein sequence ID" value="GMH00435.1"/>
    <property type="molecule type" value="Genomic_DNA"/>
</dbReference>
<dbReference type="EC" id="2.4.1.-" evidence="5"/>
<comment type="similarity">
    <text evidence="1 4">Belongs to the UDP-glycosyltransferase family.</text>
</comment>
<accession>A0AAD3P3L9</accession>
<dbReference type="PROSITE" id="PS00375">
    <property type="entry name" value="UDPGT"/>
    <property type="match status" value="1"/>
</dbReference>
<dbReference type="GO" id="GO:0008194">
    <property type="term" value="F:UDP-glycosyltransferase activity"/>
    <property type="evidence" value="ECO:0007669"/>
    <property type="project" value="InterPro"/>
</dbReference>
<dbReference type="InterPro" id="IPR035595">
    <property type="entry name" value="UDP_glycos_trans_CS"/>
</dbReference>
<dbReference type="InterPro" id="IPR002213">
    <property type="entry name" value="UDP_glucos_trans"/>
</dbReference>
<keyword evidence="3 4" id="KW-0808">Transferase</keyword>
<evidence type="ECO:0000313" key="6">
    <source>
        <dbReference type="EMBL" id="GMH00435.1"/>
    </source>
</evidence>